<evidence type="ECO:0000256" key="5">
    <source>
        <dbReference type="ARBA" id="ARBA00005412"/>
    </source>
</evidence>
<dbReference type="HAMAP" id="MF_00110">
    <property type="entry name" value="DHQ_synthase"/>
    <property type="match status" value="1"/>
</dbReference>
<comment type="cofactor">
    <cofactor evidence="17">
        <name>Co(2+)</name>
        <dbReference type="ChEBI" id="CHEBI:48828"/>
    </cofactor>
    <cofactor evidence="17">
        <name>Zn(2+)</name>
        <dbReference type="ChEBI" id="CHEBI:29105"/>
    </cofactor>
    <text evidence="17">Binds 1 divalent metal cation per subunit. Can use either Co(2+) or Zn(2+).</text>
</comment>
<feature type="binding site" evidence="17">
    <location>
        <position position="250"/>
    </location>
    <ligand>
        <name>Zn(2+)</name>
        <dbReference type="ChEBI" id="CHEBI:29105"/>
    </ligand>
</feature>
<evidence type="ECO:0000256" key="3">
    <source>
        <dbReference type="ARBA" id="ARBA00004496"/>
    </source>
</evidence>
<dbReference type="GO" id="GO:0008652">
    <property type="term" value="P:amino acid biosynthetic process"/>
    <property type="evidence" value="ECO:0007669"/>
    <property type="project" value="UniProtKB-KW"/>
</dbReference>
<dbReference type="GO" id="GO:0003856">
    <property type="term" value="F:3-dehydroquinate synthase activity"/>
    <property type="evidence" value="ECO:0007669"/>
    <property type="project" value="UniProtKB-UniRule"/>
</dbReference>
<dbReference type="Pfam" id="PF01761">
    <property type="entry name" value="DHQ_synthase"/>
    <property type="match status" value="1"/>
</dbReference>
<evidence type="ECO:0000256" key="10">
    <source>
        <dbReference type="ARBA" id="ARBA00022723"/>
    </source>
</evidence>
<proteinExistence type="inferred from homology"/>
<dbReference type="GO" id="GO:0009423">
    <property type="term" value="P:chorismate biosynthetic process"/>
    <property type="evidence" value="ECO:0007669"/>
    <property type="project" value="UniProtKB-UniRule"/>
</dbReference>
<accession>A0A1T4P341</accession>
<keyword evidence="9 17" id="KW-0028">Amino-acid biosynthesis</keyword>
<comment type="catalytic activity">
    <reaction evidence="1 17">
        <text>7-phospho-2-dehydro-3-deoxy-D-arabino-heptonate = 3-dehydroquinate + phosphate</text>
        <dbReference type="Rhea" id="RHEA:21968"/>
        <dbReference type="ChEBI" id="CHEBI:32364"/>
        <dbReference type="ChEBI" id="CHEBI:43474"/>
        <dbReference type="ChEBI" id="CHEBI:58394"/>
        <dbReference type="EC" id="4.2.3.4"/>
    </reaction>
</comment>
<feature type="binding site" evidence="17">
    <location>
        <position position="145"/>
    </location>
    <ligand>
        <name>NAD(+)</name>
        <dbReference type="ChEBI" id="CHEBI:57540"/>
    </ligand>
</feature>
<dbReference type="Gene3D" id="3.40.50.1970">
    <property type="match status" value="1"/>
</dbReference>
<keyword evidence="11 17" id="KW-0547">Nucleotide-binding</keyword>
<keyword evidence="15 17" id="KW-0456">Lyase</keyword>
<feature type="binding site" evidence="17">
    <location>
        <position position="154"/>
    </location>
    <ligand>
        <name>NAD(+)</name>
        <dbReference type="ChEBI" id="CHEBI:57540"/>
    </ligand>
</feature>
<keyword evidence="10 17" id="KW-0479">Metal-binding</keyword>
<dbReference type="InterPro" id="IPR030963">
    <property type="entry name" value="DHQ_synth_fam"/>
</dbReference>
<comment type="pathway">
    <text evidence="4 17">Metabolic intermediate biosynthesis; chorismate biosynthesis; chorismate from D-erythrose 4-phosphate and phosphoenolpyruvate: step 2/7.</text>
</comment>
<keyword evidence="14 17" id="KW-0057">Aromatic amino acid biosynthesis</keyword>
<keyword evidence="8 17" id="KW-0963">Cytoplasm</keyword>
<dbReference type="STRING" id="142842.SAMN02745118_02030"/>
<dbReference type="EMBL" id="FUWM01000017">
    <property type="protein sequence ID" value="SJZ85945.1"/>
    <property type="molecule type" value="Genomic_DNA"/>
</dbReference>
<evidence type="ECO:0000256" key="7">
    <source>
        <dbReference type="ARBA" id="ARBA00017684"/>
    </source>
</evidence>
<dbReference type="SUPFAM" id="SSF56796">
    <property type="entry name" value="Dehydroquinate synthase-like"/>
    <property type="match status" value="1"/>
</dbReference>
<evidence type="ECO:0000256" key="8">
    <source>
        <dbReference type="ARBA" id="ARBA00022490"/>
    </source>
</evidence>
<organism evidence="20 21">
    <name type="scientific">Selenihalanaerobacter shriftii</name>
    <dbReference type="NCBI Taxonomy" id="142842"/>
    <lineage>
        <taxon>Bacteria</taxon>
        <taxon>Bacillati</taxon>
        <taxon>Bacillota</taxon>
        <taxon>Clostridia</taxon>
        <taxon>Halanaerobiales</taxon>
        <taxon>Halobacteroidaceae</taxon>
        <taxon>Selenihalanaerobacter</taxon>
    </lineage>
</organism>
<evidence type="ECO:0000256" key="14">
    <source>
        <dbReference type="ARBA" id="ARBA00023141"/>
    </source>
</evidence>
<feature type="domain" description="3-dehydroquinate synthase C-terminal" evidence="19">
    <location>
        <begin position="184"/>
        <end position="327"/>
    </location>
</feature>
<reference evidence="21" key="1">
    <citation type="submission" date="2017-02" db="EMBL/GenBank/DDBJ databases">
        <authorList>
            <person name="Varghese N."/>
            <person name="Submissions S."/>
        </authorList>
    </citation>
    <scope>NUCLEOTIDE SEQUENCE [LARGE SCALE GENOMIC DNA]</scope>
    <source>
        <strain evidence="21">ATCC BAA-73</strain>
    </source>
</reference>
<feature type="binding site" evidence="17">
    <location>
        <position position="187"/>
    </location>
    <ligand>
        <name>Zn(2+)</name>
        <dbReference type="ChEBI" id="CHEBI:29105"/>
    </ligand>
</feature>
<evidence type="ECO:0000259" key="19">
    <source>
        <dbReference type="Pfam" id="PF24621"/>
    </source>
</evidence>
<keyword evidence="16 17" id="KW-0170">Cobalt</keyword>
<evidence type="ECO:0000313" key="20">
    <source>
        <dbReference type="EMBL" id="SJZ85945.1"/>
    </source>
</evidence>
<dbReference type="RefSeq" id="WP_078810465.1">
    <property type="nucleotide sequence ID" value="NZ_FUWM01000017.1"/>
</dbReference>
<evidence type="ECO:0000256" key="1">
    <source>
        <dbReference type="ARBA" id="ARBA00001393"/>
    </source>
</evidence>
<dbReference type="GO" id="GO:0046872">
    <property type="term" value="F:metal ion binding"/>
    <property type="evidence" value="ECO:0007669"/>
    <property type="project" value="UniProtKB-KW"/>
</dbReference>
<dbReference type="UniPathway" id="UPA00053">
    <property type="reaction ID" value="UER00085"/>
</dbReference>
<dbReference type="NCBIfam" id="TIGR01357">
    <property type="entry name" value="aroB"/>
    <property type="match status" value="1"/>
</dbReference>
<comment type="similarity">
    <text evidence="5 17">Belongs to the sugar phosphate cyclases superfamily. Dehydroquinate synthase family.</text>
</comment>
<dbReference type="InterPro" id="IPR030960">
    <property type="entry name" value="DHQS/DOIS_N"/>
</dbReference>
<evidence type="ECO:0000313" key="21">
    <source>
        <dbReference type="Proteomes" id="UP000190625"/>
    </source>
</evidence>
<evidence type="ECO:0000256" key="4">
    <source>
        <dbReference type="ARBA" id="ARBA00004661"/>
    </source>
</evidence>
<dbReference type="PANTHER" id="PTHR43622">
    <property type="entry name" value="3-DEHYDROQUINATE SYNTHASE"/>
    <property type="match status" value="1"/>
</dbReference>
<protein>
    <recommendedName>
        <fullName evidence="7 17">3-dehydroquinate synthase</fullName>
        <shortName evidence="17">DHQS</shortName>
        <ecNumber evidence="6 17">4.2.3.4</ecNumber>
    </recommendedName>
</protein>
<dbReference type="GO" id="GO:0000166">
    <property type="term" value="F:nucleotide binding"/>
    <property type="evidence" value="ECO:0007669"/>
    <property type="project" value="UniProtKB-KW"/>
</dbReference>
<dbReference type="PANTHER" id="PTHR43622:SF7">
    <property type="entry name" value="3-DEHYDROQUINATE SYNTHASE, CHLOROPLASTIC"/>
    <property type="match status" value="1"/>
</dbReference>
<dbReference type="FunFam" id="3.40.50.1970:FF:000001">
    <property type="entry name" value="3-dehydroquinate synthase"/>
    <property type="match status" value="1"/>
</dbReference>
<keyword evidence="12 17" id="KW-0862">Zinc</keyword>
<evidence type="ECO:0000256" key="9">
    <source>
        <dbReference type="ARBA" id="ARBA00022605"/>
    </source>
</evidence>
<feature type="domain" description="3-dehydroquinate synthase N-terminal" evidence="18">
    <location>
        <begin position="70"/>
        <end position="182"/>
    </location>
</feature>
<dbReference type="InterPro" id="IPR056179">
    <property type="entry name" value="DHQS_C"/>
</dbReference>
<comment type="subcellular location">
    <subcellularLocation>
        <location evidence="3 17">Cytoplasm</location>
    </subcellularLocation>
</comment>
<dbReference type="CDD" id="cd08195">
    <property type="entry name" value="DHQS"/>
    <property type="match status" value="1"/>
</dbReference>
<dbReference type="EC" id="4.2.3.4" evidence="6 17"/>
<comment type="caution">
    <text evidence="17">Lacks conserved residue(s) required for the propagation of feature annotation.</text>
</comment>
<name>A0A1T4P341_9FIRM</name>
<evidence type="ECO:0000259" key="18">
    <source>
        <dbReference type="Pfam" id="PF01761"/>
    </source>
</evidence>
<dbReference type="GO" id="GO:0009073">
    <property type="term" value="P:aromatic amino acid family biosynthetic process"/>
    <property type="evidence" value="ECO:0007669"/>
    <property type="project" value="UniProtKB-KW"/>
</dbReference>
<dbReference type="InterPro" id="IPR050071">
    <property type="entry name" value="Dehydroquinate_synthase"/>
</dbReference>
<keyword evidence="13 17" id="KW-0520">NAD</keyword>
<dbReference type="Pfam" id="PF24621">
    <property type="entry name" value="DHQS_C"/>
    <property type="match status" value="1"/>
</dbReference>
<evidence type="ECO:0000256" key="11">
    <source>
        <dbReference type="ARBA" id="ARBA00022741"/>
    </source>
</evidence>
<evidence type="ECO:0000256" key="2">
    <source>
        <dbReference type="ARBA" id="ARBA00001911"/>
    </source>
</evidence>
<evidence type="ECO:0000256" key="16">
    <source>
        <dbReference type="ARBA" id="ARBA00023285"/>
    </source>
</evidence>
<dbReference type="Gene3D" id="1.20.1090.10">
    <property type="entry name" value="Dehydroquinate synthase-like - alpha domain"/>
    <property type="match status" value="1"/>
</dbReference>
<dbReference type="GO" id="GO:0005737">
    <property type="term" value="C:cytoplasm"/>
    <property type="evidence" value="ECO:0007669"/>
    <property type="project" value="UniProtKB-SubCell"/>
</dbReference>
<feature type="binding site" evidence="17">
    <location>
        <begin position="132"/>
        <end position="133"/>
    </location>
    <ligand>
        <name>NAD(+)</name>
        <dbReference type="ChEBI" id="CHEBI:57540"/>
    </ligand>
</feature>
<sequence>MELVGVDLEERSYEIKIGAGLLANLGQSLIDLDIKAGTKILIITDKRVNDLYGSEINQRLEETDFEFKIIVVPEGEKSKSLNMTKVLYDEAVDFGLDRSSLIIAFGGGVIGDLAGFIAATYMRGVPFIQIPTTLLAQVDSSVGGKTAVNHEAGKNLIGAFYQPELVLIDLEVLNTLDQRDVRSGLAEVIKYGVIWDKEFFNYLQANHKEIKELDLDVLAKVIQRSCQIKAEVVAKDEKELGLRAILNYGHTIGHAIEALAGYGEYRHGEAVAIGMISAMELAYKLDMVTKEEVEAQTELINNFGLPTTINKLRLDQIISKTKQDKKVKDGEVNFILPNSIGEVEIVSGVKNEVLTEVLAKQLR</sequence>
<feature type="binding site" evidence="17">
    <location>
        <begin position="74"/>
        <end position="79"/>
    </location>
    <ligand>
        <name>NAD(+)</name>
        <dbReference type="ChEBI" id="CHEBI:57540"/>
    </ligand>
</feature>
<evidence type="ECO:0000256" key="15">
    <source>
        <dbReference type="ARBA" id="ARBA00023239"/>
    </source>
</evidence>
<dbReference type="InterPro" id="IPR016037">
    <property type="entry name" value="DHQ_synth_AroB"/>
</dbReference>
<comment type="function">
    <text evidence="17">Catalyzes the conversion of 3-deoxy-D-arabino-heptulosonate 7-phosphate (DAHP) to dehydroquinate (DHQ).</text>
</comment>
<gene>
    <name evidence="17" type="primary">aroB</name>
    <name evidence="20" type="ORF">SAMN02745118_02030</name>
</gene>
<evidence type="ECO:0000256" key="13">
    <source>
        <dbReference type="ARBA" id="ARBA00023027"/>
    </source>
</evidence>
<dbReference type="PIRSF" id="PIRSF001455">
    <property type="entry name" value="DHQ_synth"/>
    <property type="match status" value="1"/>
</dbReference>
<keyword evidence="21" id="KW-1185">Reference proteome</keyword>
<feature type="binding site" evidence="17">
    <location>
        <position position="267"/>
    </location>
    <ligand>
        <name>Zn(2+)</name>
        <dbReference type="ChEBI" id="CHEBI:29105"/>
    </ligand>
</feature>
<dbReference type="AlphaFoldDB" id="A0A1T4P341"/>
<comment type="cofactor">
    <cofactor evidence="2 17">
        <name>NAD(+)</name>
        <dbReference type="ChEBI" id="CHEBI:57540"/>
    </cofactor>
</comment>
<evidence type="ECO:0000256" key="12">
    <source>
        <dbReference type="ARBA" id="ARBA00022833"/>
    </source>
</evidence>
<dbReference type="OrthoDB" id="9806583at2"/>
<dbReference type="Proteomes" id="UP000190625">
    <property type="component" value="Unassembled WGS sequence"/>
</dbReference>
<feature type="binding site" evidence="17">
    <location>
        <begin position="108"/>
        <end position="112"/>
    </location>
    <ligand>
        <name>NAD(+)</name>
        <dbReference type="ChEBI" id="CHEBI:57540"/>
    </ligand>
</feature>
<evidence type="ECO:0000256" key="6">
    <source>
        <dbReference type="ARBA" id="ARBA00013031"/>
    </source>
</evidence>
<evidence type="ECO:0000256" key="17">
    <source>
        <dbReference type="HAMAP-Rule" id="MF_00110"/>
    </source>
</evidence>